<keyword evidence="4" id="KW-1185">Reference proteome</keyword>
<dbReference type="Pfam" id="PF11304">
    <property type="entry name" value="DUF3106"/>
    <property type="match status" value="1"/>
</dbReference>
<feature type="compositionally biased region" description="Pro residues" evidence="1">
    <location>
        <begin position="156"/>
        <end position="169"/>
    </location>
</feature>
<proteinExistence type="predicted"/>
<organism evidence="3 4">
    <name type="scientific">Aquilutibacter rugosus</name>
    <dbReference type="NCBI Taxonomy" id="3115820"/>
    <lineage>
        <taxon>Bacteria</taxon>
        <taxon>Pseudomonadati</taxon>
        <taxon>Pseudomonadota</taxon>
        <taxon>Gammaproteobacteria</taxon>
        <taxon>Lysobacterales</taxon>
        <taxon>Lysobacteraceae</taxon>
        <taxon>Aquilutibacter</taxon>
    </lineage>
</organism>
<evidence type="ECO:0000313" key="4">
    <source>
        <dbReference type="Proteomes" id="UP001356170"/>
    </source>
</evidence>
<dbReference type="InterPro" id="IPR021455">
    <property type="entry name" value="DUF3106"/>
</dbReference>
<dbReference type="Proteomes" id="UP001356170">
    <property type="component" value="Unassembled WGS sequence"/>
</dbReference>
<keyword evidence="2" id="KW-0732">Signal</keyword>
<dbReference type="RefSeq" id="WP_331702879.1">
    <property type="nucleotide sequence ID" value="NZ_JAZHBO010000001.1"/>
</dbReference>
<accession>A0ABU7UWA6</accession>
<evidence type="ECO:0000256" key="2">
    <source>
        <dbReference type="SAM" id="SignalP"/>
    </source>
</evidence>
<protein>
    <submittedName>
        <fullName evidence="3">DUF3106 domain-containing protein</fullName>
    </submittedName>
</protein>
<evidence type="ECO:0000256" key="1">
    <source>
        <dbReference type="SAM" id="MobiDB-lite"/>
    </source>
</evidence>
<sequence>MKKRNFLSLALIGAMFAGSAFAQTATTGGWEQLNPTQRDLLTAQIRDRWDKATPEQRTRWLEHASKWSQMTPEQRAAAHKGRGKFQAMSPAAREARRAVFYKMQSLKETERKAFLDSFFKMSEADRLAWVKANPAPANVRIKMPKRPPHGLGMGMPKPPAPPVTPPPAK</sequence>
<dbReference type="EMBL" id="JAZHBO010000001">
    <property type="protein sequence ID" value="MEF2154710.1"/>
    <property type="molecule type" value="Genomic_DNA"/>
</dbReference>
<feature type="signal peptide" evidence="2">
    <location>
        <begin position="1"/>
        <end position="22"/>
    </location>
</feature>
<feature type="region of interest" description="Disordered" evidence="1">
    <location>
        <begin position="140"/>
        <end position="169"/>
    </location>
</feature>
<gene>
    <name evidence="3" type="ORF">V3390_00420</name>
</gene>
<evidence type="ECO:0000313" key="3">
    <source>
        <dbReference type="EMBL" id="MEF2154710.1"/>
    </source>
</evidence>
<comment type="caution">
    <text evidence="3">The sequence shown here is derived from an EMBL/GenBank/DDBJ whole genome shotgun (WGS) entry which is preliminary data.</text>
</comment>
<reference evidence="3 4" key="1">
    <citation type="submission" date="2024-01" db="EMBL/GenBank/DDBJ databases">
        <title>Novel species of the genus Luteimonas isolated from rivers.</title>
        <authorList>
            <person name="Lu H."/>
        </authorList>
    </citation>
    <scope>NUCLEOTIDE SEQUENCE [LARGE SCALE GENOMIC DNA]</scope>
    <source>
        <strain evidence="3 4">FXH3W</strain>
    </source>
</reference>
<feature type="region of interest" description="Disordered" evidence="1">
    <location>
        <begin position="67"/>
        <end position="89"/>
    </location>
</feature>
<feature type="chain" id="PRO_5047417021" evidence="2">
    <location>
        <begin position="23"/>
        <end position="169"/>
    </location>
</feature>
<name>A0ABU7UWA6_9GAMM</name>